<evidence type="ECO:0000313" key="2">
    <source>
        <dbReference type="Proteomes" id="UP001281147"/>
    </source>
</evidence>
<gene>
    <name evidence="1" type="ORF">LTR37_020774</name>
</gene>
<organism evidence="1 2">
    <name type="scientific">Vermiconidia calcicola</name>
    <dbReference type="NCBI Taxonomy" id="1690605"/>
    <lineage>
        <taxon>Eukaryota</taxon>
        <taxon>Fungi</taxon>
        <taxon>Dikarya</taxon>
        <taxon>Ascomycota</taxon>
        <taxon>Pezizomycotina</taxon>
        <taxon>Dothideomycetes</taxon>
        <taxon>Dothideomycetidae</taxon>
        <taxon>Mycosphaerellales</taxon>
        <taxon>Extremaceae</taxon>
        <taxon>Vermiconidia</taxon>
    </lineage>
</organism>
<accession>A0ACC3MAH7</accession>
<protein>
    <submittedName>
        <fullName evidence="1">Uncharacterized protein</fullName>
    </submittedName>
</protein>
<sequence>MAQEELAWRESATARLLEARKKNGRLGSKKSRSGCLTCKTRRIKCDEQKPECGRCRSTGRKCDGYVESPSPKANAKKDSRTLIVSPPSQLRGIKSDDRRAFDFFLSWAGPRLSGPLDKEFWCGHVLQLAQAEPLIVESILAISTLYEHPQFMNSFRGDDSAVGKRPHGNIPFPPDEYHVAALRHYNKAMRGLQQRIEDGTVTPLLALLSCVLFLCTELMRDDIGAAFSLYARGASLLGQYAFDVAAEKQHGPLTLIKLIFVRVGVLCSTFGHIIPPDEQPEVVVSEQDNAFHSMADARTTLYAIMADSDEFVKSGKAWKESIIMNTDAEHTSPHKMVSAGEPIEGLEMCYGISYRQTNEVQHSITETGRQVITYALDEYGKAIDGGTTDELAAMFEQARLSSPAPSTPDVSANEIDYEALQSRQMRLLERLCRWFEIFNYTRQHQEKRDLETESYLLMYYYSSTIFLSTRLNPTESAYDDYTPHFEQLLHHAGVYLGAKSAELPTFTFEIGATPALYLIAAKCRIPSLRRRAIDLLDKAPSKECMHGAYSVAEVARRVILLEEDGLGHPFPDLSGRCAEYEIDDSIVPSEARRVHNIDLIRNKATETHEIRITRYSEVHGYFQRNIEDVPI</sequence>
<reference evidence="1" key="1">
    <citation type="submission" date="2023-07" db="EMBL/GenBank/DDBJ databases">
        <title>Black Yeasts Isolated from many extreme environments.</title>
        <authorList>
            <person name="Coleine C."/>
            <person name="Stajich J.E."/>
            <person name="Selbmann L."/>
        </authorList>
    </citation>
    <scope>NUCLEOTIDE SEQUENCE</scope>
    <source>
        <strain evidence="1">CCFEE 5714</strain>
    </source>
</reference>
<name>A0ACC3MAH7_9PEZI</name>
<proteinExistence type="predicted"/>
<evidence type="ECO:0000313" key="1">
    <source>
        <dbReference type="EMBL" id="KAK3681905.1"/>
    </source>
</evidence>
<dbReference type="EMBL" id="JAUTXU010000389">
    <property type="protein sequence ID" value="KAK3681905.1"/>
    <property type="molecule type" value="Genomic_DNA"/>
</dbReference>
<comment type="caution">
    <text evidence="1">The sequence shown here is derived from an EMBL/GenBank/DDBJ whole genome shotgun (WGS) entry which is preliminary data.</text>
</comment>
<keyword evidence="2" id="KW-1185">Reference proteome</keyword>
<dbReference type="Proteomes" id="UP001281147">
    <property type="component" value="Unassembled WGS sequence"/>
</dbReference>